<evidence type="ECO:0000256" key="3">
    <source>
        <dbReference type="ARBA" id="ARBA00022692"/>
    </source>
</evidence>
<evidence type="ECO:0000313" key="10">
    <source>
        <dbReference type="Proteomes" id="UP000253472"/>
    </source>
</evidence>
<dbReference type="InterPro" id="IPR001734">
    <property type="entry name" value="Na/solute_symporter"/>
</dbReference>
<feature type="transmembrane region" description="Helical" evidence="8">
    <location>
        <begin position="606"/>
        <end position="625"/>
    </location>
</feature>
<feature type="transmembrane region" description="Helical" evidence="8">
    <location>
        <begin position="12"/>
        <end position="31"/>
    </location>
</feature>
<gene>
    <name evidence="9" type="primary">DUR3_2</name>
    <name evidence="9" type="ORF">Cantr_07116</name>
</gene>
<evidence type="ECO:0000256" key="7">
    <source>
        <dbReference type="SAM" id="MobiDB-lite"/>
    </source>
</evidence>
<protein>
    <submittedName>
        <fullName evidence="9">Urea active transporter</fullName>
    </submittedName>
</protein>
<feature type="transmembrane region" description="Helical" evidence="8">
    <location>
        <begin position="448"/>
        <end position="468"/>
    </location>
</feature>
<evidence type="ECO:0000313" key="9">
    <source>
        <dbReference type="EMBL" id="RCK59165.1"/>
    </source>
</evidence>
<reference evidence="9 10" key="1">
    <citation type="submission" date="2018-06" db="EMBL/GenBank/DDBJ databases">
        <title>Whole genome sequencing of Candida tropicalis (genome annotated by CSBL at Korea University).</title>
        <authorList>
            <person name="Ahn J."/>
        </authorList>
    </citation>
    <scope>NUCLEOTIDE SEQUENCE [LARGE SCALE GENOMIC DNA]</scope>
    <source>
        <strain evidence="9 10">ATCC 20962</strain>
    </source>
</reference>
<feature type="transmembrane region" description="Helical" evidence="8">
    <location>
        <begin position="133"/>
        <end position="157"/>
    </location>
</feature>
<feature type="transmembrane region" description="Helical" evidence="8">
    <location>
        <begin position="488"/>
        <end position="511"/>
    </location>
</feature>
<dbReference type="Gene3D" id="1.20.1730.10">
    <property type="entry name" value="Sodium/glucose cotransporter"/>
    <property type="match status" value="1"/>
</dbReference>
<dbReference type="PANTHER" id="PTHR46154">
    <property type="match status" value="1"/>
</dbReference>
<feature type="transmembrane region" description="Helical" evidence="8">
    <location>
        <begin position="163"/>
        <end position="182"/>
    </location>
</feature>
<proteinExistence type="inferred from homology"/>
<organism evidence="9 10">
    <name type="scientific">Candida viswanathii</name>
    <dbReference type="NCBI Taxonomy" id="5486"/>
    <lineage>
        <taxon>Eukaryota</taxon>
        <taxon>Fungi</taxon>
        <taxon>Dikarya</taxon>
        <taxon>Ascomycota</taxon>
        <taxon>Saccharomycotina</taxon>
        <taxon>Pichiomycetes</taxon>
        <taxon>Debaryomycetaceae</taxon>
        <taxon>Candida/Lodderomyces clade</taxon>
        <taxon>Candida</taxon>
    </lineage>
</organism>
<feature type="region of interest" description="Disordered" evidence="7">
    <location>
        <begin position="558"/>
        <end position="582"/>
    </location>
</feature>
<dbReference type="InterPro" id="IPR031155">
    <property type="entry name" value="DUR"/>
</dbReference>
<dbReference type="AlphaFoldDB" id="A0A367XZV1"/>
<keyword evidence="3 8" id="KW-0812">Transmembrane</keyword>
<dbReference type="Pfam" id="PF00474">
    <property type="entry name" value="SSF"/>
    <property type="match status" value="1"/>
</dbReference>
<name>A0A367XZV1_9ASCO</name>
<dbReference type="EMBL" id="QLNQ01000027">
    <property type="protein sequence ID" value="RCK59165.1"/>
    <property type="molecule type" value="Genomic_DNA"/>
</dbReference>
<keyword evidence="10" id="KW-1185">Reference proteome</keyword>
<keyword evidence="4 8" id="KW-1133">Transmembrane helix</keyword>
<dbReference type="GO" id="GO:0015204">
    <property type="term" value="F:urea transmembrane transporter activity"/>
    <property type="evidence" value="ECO:0007669"/>
    <property type="project" value="InterPro"/>
</dbReference>
<feature type="transmembrane region" description="Helical" evidence="8">
    <location>
        <begin position="390"/>
        <end position="414"/>
    </location>
</feature>
<comment type="similarity">
    <text evidence="2 6">Belongs to the sodium:solute symporter (SSF) (TC 2.A.21) family.</text>
</comment>
<evidence type="ECO:0000256" key="6">
    <source>
        <dbReference type="RuleBase" id="RU362091"/>
    </source>
</evidence>
<sequence length="684" mass="74749">MEPSLSQGYGYLVIILGSVLFLVLLNSFTYLQNKYSKFKANGVDEFLSGSRSVKFGLLLASIVLNWCWSLTLLQPSVLTYNASIFSCYAYGCGGLLQVSVFSIISSKIKKNANLVTTFPEMGYFRFGKPGHLAFLWCGFVCNAIVSACILLGGSGVIEAITGVSQYATLFLIPFFIACYISFGGLRSTLIADASNMVIILVFIVVFLFQVYVVDDRIGSAQRMWELLLTLPPVKGNYQGSYITFRSEQSAIYLIISIITGFGLVVADQAYLQRAVAADPKITSKAYFFGALCWFVIPVSMGTSLGLGARALSVYPDFPSLSDFEVGQGLPAVATVTYLLGRSGAAMMLVMIFFSVATSFAGELIATSTLISYDIYKRYFKPDATPKQVVIASKIAVFGWAIFSSVLASIFYGAARISMGWLFNFLGCATASGVFPIALSFTWKDLNKAGAVGGSIGGMILAFIVWLVTCKTYTGAITVDNLSNQWVSFAGNVTALVMGGLISISLSLIWPANFDFEKTRNRTSLVKDARDETQGGSRIEVNEIHGRSLDDYEEKKARSVNVGSSKDSDLQVDSDAQVNSPDTHSDLDMDLDVAIDHTYLDREFKKYAILVGVLAVILVIIIPVGLGASPYVFSPGFLLGYVIIIIIWLFFSMFYVVVWPLVESRDSIWRITKEVLHIKTAPKNE</sequence>
<evidence type="ECO:0000256" key="8">
    <source>
        <dbReference type="SAM" id="Phobius"/>
    </source>
</evidence>
<feature type="transmembrane region" description="Helical" evidence="8">
    <location>
        <begin position="194"/>
        <end position="213"/>
    </location>
</feature>
<feature type="transmembrane region" description="Helical" evidence="8">
    <location>
        <begin position="83"/>
        <end position="104"/>
    </location>
</feature>
<dbReference type="OrthoDB" id="6132759at2759"/>
<comment type="caution">
    <text evidence="9">The sequence shown here is derived from an EMBL/GenBank/DDBJ whole genome shotgun (WGS) entry which is preliminary data.</text>
</comment>
<evidence type="ECO:0000256" key="2">
    <source>
        <dbReference type="ARBA" id="ARBA00006434"/>
    </source>
</evidence>
<feature type="transmembrane region" description="Helical" evidence="8">
    <location>
        <begin position="637"/>
        <end position="661"/>
    </location>
</feature>
<feature type="transmembrane region" description="Helical" evidence="8">
    <location>
        <begin position="52"/>
        <end position="71"/>
    </location>
</feature>
<dbReference type="CDD" id="cd11476">
    <property type="entry name" value="SLC5sbd_DUR3"/>
    <property type="match status" value="1"/>
</dbReference>
<comment type="subcellular location">
    <subcellularLocation>
        <location evidence="1">Membrane</location>
        <topology evidence="1">Multi-pass membrane protein</topology>
    </subcellularLocation>
</comment>
<dbReference type="Proteomes" id="UP000253472">
    <property type="component" value="Unassembled WGS sequence"/>
</dbReference>
<accession>A0A367XZV1</accession>
<feature type="transmembrane region" description="Helical" evidence="8">
    <location>
        <begin position="286"/>
        <end position="308"/>
    </location>
</feature>
<feature type="transmembrane region" description="Helical" evidence="8">
    <location>
        <begin position="420"/>
        <end position="441"/>
    </location>
</feature>
<dbReference type="PANTHER" id="PTHR46154:SF2">
    <property type="entry name" value="SOLUTE SYMPORTER FAMILY TRANSPORTER (AFU_ORTHOLOGUE AFUA_6G03200)"/>
    <property type="match status" value="1"/>
</dbReference>
<dbReference type="InterPro" id="IPR038377">
    <property type="entry name" value="Na/Glc_symporter_sf"/>
</dbReference>
<evidence type="ECO:0000256" key="4">
    <source>
        <dbReference type="ARBA" id="ARBA00022989"/>
    </source>
</evidence>
<dbReference type="PROSITE" id="PS50283">
    <property type="entry name" value="NA_SOLUT_SYMP_3"/>
    <property type="match status" value="1"/>
</dbReference>
<feature type="transmembrane region" description="Helical" evidence="8">
    <location>
        <begin position="344"/>
        <end position="370"/>
    </location>
</feature>
<keyword evidence="5 8" id="KW-0472">Membrane</keyword>
<dbReference type="STRING" id="5486.A0A367XZV1"/>
<feature type="transmembrane region" description="Helical" evidence="8">
    <location>
        <begin position="249"/>
        <end position="266"/>
    </location>
</feature>
<evidence type="ECO:0000256" key="5">
    <source>
        <dbReference type="ARBA" id="ARBA00023136"/>
    </source>
</evidence>
<evidence type="ECO:0000256" key="1">
    <source>
        <dbReference type="ARBA" id="ARBA00004141"/>
    </source>
</evidence>
<dbReference type="GO" id="GO:0005886">
    <property type="term" value="C:plasma membrane"/>
    <property type="evidence" value="ECO:0007669"/>
    <property type="project" value="TreeGrafter"/>
</dbReference>